<dbReference type="PROSITE" id="PS51718">
    <property type="entry name" value="G_DYNAMIN_2"/>
    <property type="match status" value="1"/>
</dbReference>
<proteinExistence type="predicted"/>
<dbReference type="SMART" id="SM00053">
    <property type="entry name" value="DYNc"/>
    <property type="match status" value="1"/>
</dbReference>
<keyword evidence="6" id="KW-1185">Reference proteome</keyword>
<feature type="domain" description="GED" evidence="3">
    <location>
        <begin position="602"/>
        <end position="696"/>
    </location>
</feature>
<dbReference type="GO" id="GO:0005739">
    <property type="term" value="C:mitochondrion"/>
    <property type="evidence" value="ECO:0007669"/>
    <property type="project" value="TreeGrafter"/>
</dbReference>
<dbReference type="PANTHER" id="PTHR11566:SF215">
    <property type="entry name" value="DYNAMIN GTPASE"/>
    <property type="match status" value="1"/>
</dbReference>
<evidence type="ECO:0000256" key="2">
    <source>
        <dbReference type="ARBA" id="ARBA00023134"/>
    </source>
</evidence>
<dbReference type="GO" id="GO:0005525">
    <property type="term" value="F:GTP binding"/>
    <property type="evidence" value="ECO:0007669"/>
    <property type="project" value="InterPro"/>
</dbReference>
<dbReference type="Gene3D" id="3.40.50.300">
    <property type="entry name" value="P-loop containing nucleotide triphosphate hydrolases"/>
    <property type="match status" value="1"/>
</dbReference>
<dbReference type="Gene3D" id="1.20.120.1240">
    <property type="entry name" value="Dynamin, middle domain"/>
    <property type="match status" value="1"/>
</dbReference>
<dbReference type="GO" id="GO:0000266">
    <property type="term" value="P:mitochondrial fission"/>
    <property type="evidence" value="ECO:0007669"/>
    <property type="project" value="TreeGrafter"/>
</dbReference>
<evidence type="ECO:0000259" key="4">
    <source>
        <dbReference type="PROSITE" id="PS51718"/>
    </source>
</evidence>
<dbReference type="GO" id="GO:0048312">
    <property type="term" value="P:intracellular distribution of mitochondria"/>
    <property type="evidence" value="ECO:0007669"/>
    <property type="project" value="TreeGrafter"/>
</dbReference>
<dbReference type="InterPro" id="IPR020850">
    <property type="entry name" value="GED_dom"/>
</dbReference>
<dbReference type="GO" id="GO:0008017">
    <property type="term" value="F:microtubule binding"/>
    <property type="evidence" value="ECO:0007669"/>
    <property type="project" value="TreeGrafter"/>
</dbReference>
<dbReference type="Proteomes" id="UP000014480">
    <property type="component" value="Unassembled WGS sequence"/>
</dbReference>
<keyword evidence="2" id="KW-0342">GTP-binding</keyword>
<keyword evidence="1" id="KW-0547">Nucleotide-binding</keyword>
<dbReference type="GO" id="GO:0003924">
    <property type="term" value="F:GTPase activity"/>
    <property type="evidence" value="ECO:0007669"/>
    <property type="project" value="InterPro"/>
</dbReference>
<reference evidence="6" key="2">
    <citation type="journal article" date="2019" name="Mol. Plant Microbe Interact.">
        <title>Genome sequence resources for four phytopathogenic fungi from the Colletotrichum orbiculare species complex.</title>
        <authorList>
            <person name="Gan P."/>
            <person name="Tsushima A."/>
            <person name="Narusaka M."/>
            <person name="Narusaka Y."/>
            <person name="Takano Y."/>
            <person name="Kubo Y."/>
            <person name="Shirasu K."/>
        </authorList>
    </citation>
    <scope>GENOME REANNOTATION</scope>
    <source>
        <strain evidence="6">104-T / ATCC 96160 / CBS 514.97 / LARS 414 / MAFF 240422</strain>
    </source>
</reference>
<dbReference type="InterPro" id="IPR022812">
    <property type="entry name" value="Dynamin"/>
</dbReference>
<dbReference type="InterPro" id="IPR030381">
    <property type="entry name" value="G_DYNAMIN_dom"/>
</dbReference>
<dbReference type="InterPro" id="IPR045063">
    <property type="entry name" value="Dynamin_N"/>
</dbReference>
<dbReference type="Pfam" id="PF01031">
    <property type="entry name" value="Dynamin_M"/>
    <property type="match status" value="1"/>
</dbReference>
<dbReference type="EMBL" id="AMCV02000009">
    <property type="protein sequence ID" value="TDZ22670.1"/>
    <property type="molecule type" value="Genomic_DNA"/>
</dbReference>
<dbReference type="AlphaFoldDB" id="A0A484FXD5"/>
<evidence type="ECO:0000313" key="5">
    <source>
        <dbReference type="EMBL" id="TDZ22670.1"/>
    </source>
</evidence>
<dbReference type="InterPro" id="IPR000375">
    <property type="entry name" value="Dynamin_stalk"/>
</dbReference>
<organism evidence="5 6">
    <name type="scientific">Colletotrichum orbiculare (strain 104-T / ATCC 96160 / CBS 514.97 / LARS 414 / MAFF 240422)</name>
    <name type="common">Cucumber anthracnose fungus</name>
    <name type="synonym">Colletotrichum lagenarium</name>
    <dbReference type="NCBI Taxonomy" id="1213857"/>
    <lineage>
        <taxon>Eukaryota</taxon>
        <taxon>Fungi</taxon>
        <taxon>Dikarya</taxon>
        <taxon>Ascomycota</taxon>
        <taxon>Pezizomycotina</taxon>
        <taxon>Sordariomycetes</taxon>
        <taxon>Hypocreomycetidae</taxon>
        <taxon>Glomerellales</taxon>
        <taxon>Glomerellaceae</taxon>
        <taxon>Colletotrichum</taxon>
        <taxon>Colletotrichum orbiculare species complex</taxon>
    </lineage>
</organism>
<dbReference type="OrthoDB" id="415706at2759"/>
<comment type="caution">
    <text evidence="5">The sequence shown here is derived from an EMBL/GenBank/DDBJ whole genome shotgun (WGS) entry which is preliminary data.</text>
</comment>
<dbReference type="CDD" id="cd08771">
    <property type="entry name" value="DLP_1"/>
    <property type="match status" value="1"/>
</dbReference>
<sequence>MAPAQSEASMSGLGNRHLLDKIDKLRELGISGQVPLPQASCYVDATPEKEELAKSFRHVLRDLKGEEFAKVLKKASDVMGLKSSFDDASDGPAFSRDILRVEICGPDEEHLTIIDVPGIFENPQEGVTTATDVVLVKSMVKDYIKDSRTIILAVIPCNVDVATQTILTYAAEADPDGKRTLGVLTKPDLVRENATKDAVTQLVRGTRRDIQLGYYVVKNRGADDTSSSKEERDLQEKVFFLEEPWSRLEKSRLGIPALRNRLRELLLDRTKSEFPKVRRDINNELAKCKAQLEALGQSRATSEQQRAYLGRIADRYNVLRNFALEAYYTGDPIFSKQPESRLVTRVREMNTKFGEMLVATGHTRHFEGLGVNKKPTTSMATYAAAATGGSGSDDSSTEMSEDIPNRDDLYSLSFGVPNDHSDELDGVLAEACRCEPPSDDIIDHLTSMFLTTRGYEIGTFGGQMLPTAFKEQSVKWESITLAHVSNVILVVHAFVSTMVQEACTDAAVREALWISIQEDMMKRYQAAVDHAKFLIHVEREGRSITYNPAFDKTLYQVKTDRSAQKFAAFKTTLFQGSQQVEYVRWTDLTKVPSHVEGLRETCMAIHDVLKSYYDIASARFIDMVCTQVVDYFLLGGEHSPLEVLSSKRIFEMSPEELEMVAGEDSLSKASREMLTNNIQILEAGKQILPLAPCLRYTSQSLRSHLICWPVKLSIHIASYSTSLHRVARTIIIAHLAKYTQYCEKPGTGSGDRDAAAGRPFGIRKLFDPRNDTSKY</sequence>
<dbReference type="PRINTS" id="PR00195">
    <property type="entry name" value="DYNAMIN"/>
</dbReference>
<evidence type="ECO:0000313" key="6">
    <source>
        <dbReference type="Proteomes" id="UP000014480"/>
    </source>
</evidence>
<dbReference type="InterPro" id="IPR027417">
    <property type="entry name" value="P-loop_NTPase"/>
</dbReference>
<dbReference type="InterPro" id="IPR001401">
    <property type="entry name" value="Dynamin_GTPase"/>
</dbReference>
<dbReference type="GO" id="GO:0006897">
    <property type="term" value="P:endocytosis"/>
    <property type="evidence" value="ECO:0007669"/>
    <property type="project" value="TreeGrafter"/>
</dbReference>
<dbReference type="PANTHER" id="PTHR11566">
    <property type="entry name" value="DYNAMIN"/>
    <property type="match status" value="1"/>
</dbReference>
<dbReference type="SUPFAM" id="SSF52540">
    <property type="entry name" value="P-loop containing nucleoside triphosphate hydrolases"/>
    <property type="match status" value="1"/>
</dbReference>
<feature type="domain" description="Dynamin-type G" evidence="4">
    <location>
        <begin position="1"/>
        <end position="275"/>
    </location>
</feature>
<dbReference type="GO" id="GO:0016020">
    <property type="term" value="C:membrane"/>
    <property type="evidence" value="ECO:0007669"/>
    <property type="project" value="TreeGrafter"/>
</dbReference>
<dbReference type="GO" id="GO:0016559">
    <property type="term" value="P:peroxisome fission"/>
    <property type="evidence" value="ECO:0007669"/>
    <property type="project" value="TreeGrafter"/>
</dbReference>
<accession>A0A484FXD5</accession>
<dbReference type="Pfam" id="PF00350">
    <property type="entry name" value="Dynamin_N"/>
    <property type="match status" value="1"/>
</dbReference>
<gene>
    <name evidence="5" type="primary">MX2</name>
    <name evidence="5" type="ORF">Cob_v004158</name>
</gene>
<evidence type="ECO:0000259" key="3">
    <source>
        <dbReference type="PROSITE" id="PS51388"/>
    </source>
</evidence>
<dbReference type="STRING" id="1213857.A0A484FXD5"/>
<evidence type="ECO:0000256" key="1">
    <source>
        <dbReference type="ARBA" id="ARBA00022741"/>
    </source>
</evidence>
<name>A0A484FXD5_COLOR</name>
<reference evidence="6" key="1">
    <citation type="journal article" date="2013" name="New Phytol.">
        <title>Comparative genomic and transcriptomic analyses reveal the hemibiotrophic stage shift of Colletotrichum fungi.</title>
        <authorList>
            <person name="Gan P."/>
            <person name="Ikeda K."/>
            <person name="Irieda H."/>
            <person name="Narusaka M."/>
            <person name="O'Connell R.J."/>
            <person name="Narusaka Y."/>
            <person name="Takano Y."/>
            <person name="Kubo Y."/>
            <person name="Shirasu K."/>
        </authorList>
    </citation>
    <scope>NUCLEOTIDE SEQUENCE [LARGE SCALE GENOMIC DNA]</scope>
    <source>
        <strain evidence="6">104-T / ATCC 96160 / CBS 514.97 / LARS 414 / MAFF 240422</strain>
    </source>
</reference>
<dbReference type="PROSITE" id="PS51388">
    <property type="entry name" value="GED"/>
    <property type="match status" value="1"/>
</dbReference>
<dbReference type="GO" id="GO:0005874">
    <property type="term" value="C:microtubule"/>
    <property type="evidence" value="ECO:0007669"/>
    <property type="project" value="TreeGrafter"/>
</dbReference>
<protein>
    <submittedName>
        <fullName evidence="5">Interferon-induced GTP-binding protein Mx2</fullName>
    </submittedName>
</protein>